<name>A0A8S9Y7F8_APOLU</name>
<dbReference type="InterPro" id="IPR020422">
    <property type="entry name" value="TYR_PHOSPHATASE_DUAL_dom"/>
</dbReference>
<feature type="domain" description="Tyrosine-protein phosphatase" evidence="19">
    <location>
        <begin position="634"/>
        <end position="785"/>
    </location>
</feature>
<keyword evidence="3" id="KW-0444">Lipid biosynthesis</keyword>
<evidence type="ECO:0000256" key="18">
    <source>
        <dbReference type="SAM" id="MobiDB-lite"/>
    </source>
</evidence>
<dbReference type="GO" id="GO:0008962">
    <property type="term" value="F:phosphatidylglycerophosphatase activity"/>
    <property type="evidence" value="ECO:0007669"/>
    <property type="project" value="UniProtKB-EC"/>
</dbReference>
<evidence type="ECO:0000313" key="21">
    <source>
        <dbReference type="EMBL" id="KAF6217113.1"/>
    </source>
</evidence>
<feature type="region of interest" description="Disordered" evidence="18">
    <location>
        <begin position="514"/>
        <end position="533"/>
    </location>
</feature>
<evidence type="ECO:0000256" key="1">
    <source>
        <dbReference type="ARBA" id="ARBA00004370"/>
    </source>
</evidence>
<evidence type="ECO:0000256" key="15">
    <source>
        <dbReference type="ARBA" id="ARBA00052632"/>
    </source>
</evidence>
<comment type="catalytic activity">
    <reaction evidence="16">
        <text>1,2-dioctanoyl-sn-glycero-3-phospho-(1D-myo-inositol-5-phosphate) + H2O = 1,2-dioctanoyl-sn-glycero-3-phospho-(1D-myo-inositol) + phosphate</text>
        <dbReference type="Rhea" id="RHEA:42308"/>
        <dbReference type="ChEBI" id="CHEBI:15377"/>
        <dbReference type="ChEBI" id="CHEBI:43474"/>
        <dbReference type="ChEBI" id="CHEBI:65221"/>
        <dbReference type="ChEBI" id="CHEBI:78911"/>
    </reaction>
    <physiologicalReaction direction="left-to-right" evidence="16">
        <dbReference type="Rhea" id="RHEA:42309"/>
    </physiologicalReaction>
</comment>
<dbReference type="GO" id="GO:0008654">
    <property type="term" value="P:phospholipid biosynthetic process"/>
    <property type="evidence" value="ECO:0007669"/>
    <property type="project" value="UniProtKB-KW"/>
</dbReference>
<evidence type="ECO:0000256" key="9">
    <source>
        <dbReference type="ARBA" id="ARBA00023264"/>
    </source>
</evidence>
<keyword evidence="5" id="KW-0904">Protein phosphatase</keyword>
<dbReference type="InterPro" id="IPR016130">
    <property type="entry name" value="Tyr_Pase_AS"/>
</dbReference>
<evidence type="ECO:0000259" key="20">
    <source>
        <dbReference type="PROSITE" id="PS50056"/>
    </source>
</evidence>
<organism evidence="21 22">
    <name type="scientific">Apolygus lucorum</name>
    <name type="common">Small green plant bug</name>
    <name type="synonym">Lygocoris lucorum</name>
    <dbReference type="NCBI Taxonomy" id="248454"/>
    <lineage>
        <taxon>Eukaryota</taxon>
        <taxon>Metazoa</taxon>
        <taxon>Ecdysozoa</taxon>
        <taxon>Arthropoda</taxon>
        <taxon>Hexapoda</taxon>
        <taxon>Insecta</taxon>
        <taxon>Pterygota</taxon>
        <taxon>Neoptera</taxon>
        <taxon>Paraneoptera</taxon>
        <taxon>Hemiptera</taxon>
        <taxon>Heteroptera</taxon>
        <taxon>Panheteroptera</taxon>
        <taxon>Cimicomorpha</taxon>
        <taxon>Miridae</taxon>
        <taxon>Mirini</taxon>
        <taxon>Apolygus</taxon>
    </lineage>
</organism>
<evidence type="ECO:0000256" key="14">
    <source>
        <dbReference type="ARBA" id="ARBA00052505"/>
    </source>
</evidence>
<evidence type="ECO:0000256" key="10">
    <source>
        <dbReference type="ARBA" id="ARBA00024192"/>
    </source>
</evidence>
<sequence>MECPICNITGTKDFLIEHYSDEHYIECITKSLTFENFQQFEIWKDQMENDSKAHFVKPTSSRDRKDGSQRVLYFRSRNGYSTSLCTERHPQQNGTPKIQGYCPAALVVIVSTAGSVTVDFLDTHVGHALDLKFIRLTNKERNDVAQKIALKIPYEVILDSIRESLVDNNLERLHLIKKQDLANIERSFNLLNPHKRHPNDYISVESWVEEMRPSGLIRFYKGQHHDSDNEVLKQEDFFLVISSEHQLDMLKKYGTKCISIEGTHGLNAYGFELTTILVLDELNEGYPGAFLISNRSDGLAMQLFFEVMAEAIGNGLQTDIFMSDMAESYYNGWVSVFPRPKSRLFCTWHVDRAWRKNLKKIKDTSRQKEVYHELRTLLEASACSFETLLEALSKKWLNDPDLRDFGQYFDREYKANCKVSSKIKDLRKRHRAAVDEGTNFLVAEAGNGVWECSSSKGKQIYRIVKNDLEQPCTCPLRCDACNACIHSFICSCLDSSIKWNMCKHIHYLCSRSVDSPSGRSDEPSFEPSPDSEGTELIVSEDVASKEVGSLVQVVSKESGSSIRNLEEYKKKLFTICTVLGGIGPIYDLVLGIGPIYCGTSPYRRQVHLTMFARISFYPTLLYNVLMEKVTSRNWYDRIDDTVILGALPFRSMTDQLVSEENVGGVVSMNEDYELYLFANSSDEWKNKNVEFLQLSTRDIFEAPCQSKLIQGVQFINKIADAKQCVYVHCKAGRTRSATLVGCYLMSKHGWTPEEAVEFMRQKRAHILLHSIQWEALHTYHSNHTKENGSPPQGPPQESKE</sequence>
<feature type="domain" description="Tyrosine specific protein phosphatases" evidence="20">
    <location>
        <begin position="706"/>
        <end position="774"/>
    </location>
</feature>
<evidence type="ECO:0000256" key="17">
    <source>
        <dbReference type="ARBA" id="ARBA00069309"/>
    </source>
</evidence>
<keyword evidence="4" id="KW-0378">Hydrolase</keyword>
<evidence type="ECO:0000256" key="13">
    <source>
        <dbReference type="ARBA" id="ARBA00051818"/>
    </source>
</evidence>
<dbReference type="Proteomes" id="UP000466442">
    <property type="component" value="Linkage Group LG1"/>
</dbReference>
<dbReference type="PROSITE" id="PS50056">
    <property type="entry name" value="TYR_PHOSPHATASE_2"/>
    <property type="match status" value="1"/>
</dbReference>
<dbReference type="GO" id="GO:0004721">
    <property type="term" value="F:phosphoprotein phosphatase activity"/>
    <property type="evidence" value="ECO:0007669"/>
    <property type="project" value="UniProtKB-KW"/>
</dbReference>
<evidence type="ECO:0000256" key="4">
    <source>
        <dbReference type="ARBA" id="ARBA00022801"/>
    </source>
</evidence>
<evidence type="ECO:0000313" key="22">
    <source>
        <dbReference type="Proteomes" id="UP000466442"/>
    </source>
</evidence>
<comment type="pathway">
    <text evidence="2">Lipid metabolism.</text>
</comment>
<dbReference type="SMART" id="SM00195">
    <property type="entry name" value="DSPc"/>
    <property type="match status" value="1"/>
</dbReference>
<evidence type="ECO:0000259" key="19">
    <source>
        <dbReference type="PROSITE" id="PS50054"/>
    </source>
</evidence>
<evidence type="ECO:0000256" key="16">
    <source>
        <dbReference type="ARBA" id="ARBA00052780"/>
    </source>
</evidence>
<keyword evidence="9" id="KW-1208">Phospholipid metabolism</keyword>
<dbReference type="GO" id="GO:0004439">
    <property type="term" value="F:phosphatidylinositol-4,5-bisphosphate 5-phosphatase activity"/>
    <property type="evidence" value="ECO:0007669"/>
    <property type="project" value="TreeGrafter"/>
</dbReference>
<dbReference type="FunFam" id="3.90.190.10:FF:000060">
    <property type="entry name" value="Phosphatidylglycerophosphatase and protein-tyrosine phosphatase 1"/>
    <property type="match status" value="1"/>
</dbReference>
<dbReference type="InterPro" id="IPR029021">
    <property type="entry name" value="Prot-tyrosine_phosphatase-like"/>
</dbReference>
<dbReference type="PANTHER" id="PTHR46712:SF1">
    <property type="entry name" value="PHOSPHATIDYLGLYCEROPHOSPHATASE AND PROTEIN-TYROSINE PHOSPHATASE 1"/>
    <property type="match status" value="1"/>
</dbReference>
<dbReference type="Pfam" id="PF00782">
    <property type="entry name" value="DSPc"/>
    <property type="match status" value="1"/>
</dbReference>
<proteinExistence type="predicted"/>
<feature type="region of interest" description="Disordered" evidence="18">
    <location>
        <begin position="781"/>
        <end position="800"/>
    </location>
</feature>
<dbReference type="InterPro" id="IPR000340">
    <property type="entry name" value="Dual-sp_phosphatase_cat-dom"/>
</dbReference>
<evidence type="ECO:0000256" key="7">
    <source>
        <dbReference type="ARBA" id="ARBA00023136"/>
    </source>
</evidence>
<dbReference type="AlphaFoldDB" id="A0A8S9Y7F8"/>
<dbReference type="PROSITE" id="PS00383">
    <property type="entry name" value="TYR_PHOSPHATASE_1"/>
    <property type="match status" value="1"/>
</dbReference>
<evidence type="ECO:0000256" key="2">
    <source>
        <dbReference type="ARBA" id="ARBA00005189"/>
    </source>
</evidence>
<dbReference type="GO" id="GO:0005737">
    <property type="term" value="C:cytoplasm"/>
    <property type="evidence" value="ECO:0007669"/>
    <property type="project" value="UniProtKB-ARBA"/>
</dbReference>
<keyword evidence="8" id="KW-0594">Phospholipid biosynthesis</keyword>
<comment type="catalytic activity">
    <reaction evidence="12">
        <text>a 1,2-diacyl-sn-glycero-3-phospho-(1'-sn-glycero-3'-phosphate) + H2O = a 1,2-diacyl-sn-glycero-3-phospho-(1'-sn-glycerol) + phosphate</text>
        <dbReference type="Rhea" id="RHEA:33751"/>
        <dbReference type="ChEBI" id="CHEBI:15377"/>
        <dbReference type="ChEBI" id="CHEBI:43474"/>
        <dbReference type="ChEBI" id="CHEBI:60110"/>
        <dbReference type="ChEBI" id="CHEBI:64716"/>
        <dbReference type="EC" id="3.1.3.27"/>
    </reaction>
    <physiologicalReaction direction="left-to-right" evidence="12">
        <dbReference type="Rhea" id="RHEA:33752"/>
    </physiologicalReaction>
</comment>
<reference evidence="21" key="1">
    <citation type="journal article" date="2021" name="Mol. Ecol. Resour.">
        <title>Apolygus lucorum genome provides insights into omnivorousness and mesophyll feeding.</title>
        <authorList>
            <person name="Liu Y."/>
            <person name="Liu H."/>
            <person name="Wang H."/>
            <person name="Huang T."/>
            <person name="Liu B."/>
            <person name="Yang B."/>
            <person name="Yin L."/>
            <person name="Li B."/>
            <person name="Zhang Y."/>
            <person name="Zhang S."/>
            <person name="Jiang F."/>
            <person name="Zhang X."/>
            <person name="Ren Y."/>
            <person name="Wang B."/>
            <person name="Wang S."/>
            <person name="Lu Y."/>
            <person name="Wu K."/>
            <person name="Fan W."/>
            <person name="Wang G."/>
        </authorList>
    </citation>
    <scope>NUCLEOTIDE SEQUENCE</scope>
    <source>
        <strain evidence="21">12Hb</strain>
    </source>
</reference>
<keyword evidence="7" id="KW-0472">Membrane</keyword>
<dbReference type="GO" id="GO:0016020">
    <property type="term" value="C:membrane"/>
    <property type="evidence" value="ECO:0007669"/>
    <property type="project" value="UniProtKB-SubCell"/>
</dbReference>
<comment type="catalytic activity">
    <reaction evidence="14">
        <text>1,2-dibutyryl-sn-glycero-3-phospho-(1D-myo-inositol-5-phosphate) + H2O = 1,2-dibutyryl-sn-glycero-3-phospho-(1D-myo-inositol) + phosphate</text>
        <dbReference type="Rhea" id="RHEA:42584"/>
        <dbReference type="ChEBI" id="CHEBI:15377"/>
        <dbReference type="ChEBI" id="CHEBI:43474"/>
        <dbReference type="ChEBI" id="CHEBI:82605"/>
        <dbReference type="ChEBI" id="CHEBI:82606"/>
    </reaction>
    <physiologicalReaction direction="left-to-right" evidence="14">
        <dbReference type="Rhea" id="RHEA:42585"/>
    </physiologicalReaction>
</comment>
<comment type="pathway">
    <text evidence="10">Phospholipid metabolism; phosphatidylglycerol biosynthesis; phosphatidylglycerol from CDP-diacylglycerol: step 2/2.</text>
</comment>
<dbReference type="CDD" id="cd14524">
    <property type="entry name" value="PTPMT1"/>
    <property type="match status" value="1"/>
</dbReference>
<dbReference type="InterPro" id="IPR042165">
    <property type="entry name" value="PTPMT1"/>
</dbReference>
<evidence type="ECO:0000256" key="6">
    <source>
        <dbReference type="ARBA" id="ARBA00023098"/>
    </source>
</evidence>
<gene>
    <name evidence="21" type="ORF">GE061_001466</name>
</gene>
<evidence type="ECO:0000256" key="8">
    <source>
        <dbReference type="ARBA" id="ARBA00023209"/>
    </source>
</evidence>
<protein>
    <recommendedName>
        <fullName evidence="17">Phosphatidylglycerophosphatase and protein-tyrosine phosphatase 1</fullName>
        <ecNumber evidence="11">3.1.3.27</ecNumber>
    </recommendedName>
</protein>
<comment type="subcellular location">
    <subcellularLocation>
        <location evidence="1">Membrane</location>
    </subcellularLocation>
</comment>
<keyword evidence="6" id="KW-0443">Lipid metabolism</keyword>
<comment type="catalytic activity">
    <reaction evidence="15">
        <text>1,2-di-(9Z-octadecenoyl)-sn-glycero-3-phospho-(1'-sn-glycerol-3'-phosphate) + H2O = 1,2-di-(9Z-octadecenoyl)-sn-glycero-3-phospho-(1'-sn-glycerol) + phosphate</text>
        <dbReference type="Rhea" id="RHEA:42304"/>
        <dbReference type="ChEBI" id="CHEBI:15377"/>
        <dbReference type="ChEBI" id="CHEBI:43474"/>
        <dbReference type="ChEBI" id="CHEBI:75163"/>
        <dbReference type="ChEBI" id="CHEBI:78907"/>
    </reaction>
    <physiologicalReaction direction="left-to-right" evidence="15">
        <dbReference type="Rhea" id="RHEA:42305"/>
    </physiologicalReaction>
</comment>
<evidence type="ECO:0000256" key="5">
    <source>
        <dbReference type="ARBA" id="ARBA00022912"/>
    </source>
</evidence>
<dbReference type="PROSITE" id="PS50054">
    <property type="entry name" value="TYR_PHOSPHATASE_DUAL"/>
    <property type="match status" value="1"/>
</dbReference>
<keyword evidence="22" id="KW-1185">Reference proteome</keyword>
<evidence type="ECO:0000256" key="12">
    <source>
        <dbReference type="ARBA" id="ARBA00050944"/>
    </source>
</evidence>
<dbReference type="EMBL" id="WIXP02000001">
    <property type="protein sequence ID" value="KAF6217113.1"/>
    <property type="molecule type" value="Genomic_DNA"/>
</dbReference>
<comment type="caution">
    <text evidence="21">The sequence shown here is derived from an EMBL/GenBank/DDBJ whole genome shotgun (WGS) entry which is preliminary data.</text>
</comment>
<dbReference type="InterPro" id="IPR044596">
    <property type="entry name" value="PTPMT1-like"/>
</dbReference>
<dbReference type="InterPro" id="IPR000387">
    <property type="entry name" value="Tyr_Pase_dom"/>
</dbReference>
<evidence type="ECO:0000256" key="11">
    <source>
        <dbReference type="ARBA" id="ARBA00024224"/>
    </source>
</evidence>
<dbReference type="SUPFAM" id="SSF52799">
    <property type="entry name" value="(Phosphotyrosine protein) phosphatases II"/>
    <property type="match status" value="1"/>
</dbReference>
<evidence type="ECO:0000256" key="3">
    <source>
        <dbReference type="ARBA" id="ARBA00022516"/>
    </source>
</evidence>
<comment type="catalytic activity">
    <reaction evidence="13">
        <text>a 1-acyl-2-hexanoyl-sn-glycero-3-phospho-(1D-myo-inositol-5-phosphate) + H2O = a 1-acyl-2-hexanoyl-sn-glycero-3-phospho-(1D-myo-inositol) + phosphate</text>
        <dbReference type="Rhea" id="RHEA:42320"/>
        <dbReference type="ChEBI" id="CHEBI:15377"/>
        <dbReference type="ChEBI" id="CHEBI:43474"/>
        <dbReference type="ChEBI" id="CHEBI:78930"/>
        <dbReference type="ChEBI" id="CHEBI:78931"/>
    </reaction>
    <physiologicalReaction direction="left-to-right" evidence="13">
        <dbReference type="Rhea" id="RHEA:42321"/>
    </physiologicalReaction>
</comment>
<dbReference type="EC" id="3.1.3.27" evidence="11"/>
<dbReference type="Gene3D" id="3.90.190.10">
    <property type="entry name" value="Protein tyrosine phosphatase superfamily"/>
    <property type="match status" value="1"/>
</dbReference>
<dbReference type="OrthoDB" id="273181at2759"/>
<accession>A0A8S9Y7F8</accession>
<dbReference type="PANTHER" id="PTHR46712">
    <property type="entry name" value="PHOSPHATIDYLGLYCEROPHOSPHATASE AND PROTEIN-TYROSINE PHOSPHATASE 1"/>
    <property type="match status" value="1"/>
</dbReference>